<dbReference type="PANTHER" id="PTHR43074">
    <property type="entry name" value="OMEGA-3 POLYUNSATURATED FATTY ACID SYNTHASE PFAB-RELATED"/>
    <property type="match status" value="1"/>
</dbReference>
<dbReference type="SMART" id="SM00827">
    <property type="entry name" value="PKS_AT"/>
    <property type="match status" value="1"/>
</dbReference>
<dbReference type="InterPro" id="IPR008278">
    <property type="entry name" value="4-PPantetheinyl_Trfase_dom"/>
</dbReference>
<dbReference type="InterPro" id="IPR037143">
    <property type="entry name" value="4-PPantetheinyl_Trfase_dom_sf"/>
</dbReference>
<dbReference type="Pfam" id="PF01648">
    <property type="entry name" value="ACPS"/>
    <property type="match status" value="1"/>
</dbReference>
<dbReference type="Gene3D" id="3.30.70.3290">
    <property type="match status" value="1"/>
</dbReference>
<dbReference type="InterPro" id="IPR016036">
    <property type="entry name" value="Malonyl_transacylase_ACP-bd"/>
</dbReference>
<dbReference type="SUPFAM" id="SSF56214">
    <property type="entry name" value="4'-phosphopantetheinyl transferase"/>
    <property type="match status" value="2"/>
</dbReference>
<keyword evidence="2" id="KW-0597">Phosphoprotein</keyword>
<dbReference type="SMART" id="SM00825">
    <property type="entry name" value="PKS_KS"/>
    <property type="match status" value="1"/>
</dbReference>
<reference evidence="5" key="1">
    <citation type="submission" date="2021-05" db="EMBL/GenBank/DDBJ databases">
        <authorList>
            <person name="Pietrasiak N."/>
            <person name="Ward R."/>
            <person name="Stajich J.E."/>
            <person name="Kurbessoian T."/>
        </authorList>
    </citation>
    <scope>NUCLEOTIDE SEQUENCE</scope>
    <source>
        <strain evidence="5">CPER-KK1</strain>
    </source>
</reference>
<dbReference type="InterPro" id="IPR016035">
    <property type="entry name" value="Acyl_Trfase/lysoPLipase"/>
</dbReference>
<dbReference type="Pfam" id="PF02801">
    <property type="entry name" value="Ketoacyl-synt_C"/>
    <property type="match status" value="1"/>
</dbReference>
<evidence type="ECO:0000256" key="2">
    <source>
        <dbReference type="ARBA" id="ARBA00022553"/>
    </source>
</evidence>
<accession>A0A951PMY2</accession>
<reference evidence="5" key="2">
    <citation type="journal article" date="2022" name="Microbiol. Resour. Announc.">
        <title>Metagenome Sequencing to Explore Phylogenomics of Terrestrial Cyanobacteria.</title>
        <authorList>
            <person name="Ward R.D."/>
            <person name="Stajich J.E."/>
            <person name="Johansen J.R."/>
            <person name="Huntemann M."/>
            <person name="Clum A."/>
            <person name="Foster B."/>
            <person name="Foster B."/>
            <person name="Roux S."/>
            <person name="Palaniappan K."/>
            <person name="Varghese N."/>
            <person name="Mukherjee S."/>
            <person name="Reddy T.B.K."/>
            <person name="Daum C."/>
            <person name="Copeland A."/>
            <person name="Chen I.A."/>
            <person name="Ivanova N.N."/>
            <person name="Kyrpides N.C."/>
            <person name="Shapiro N."/>
            <person name="Eloe-Fadrosh E.A."/>
            <person name="Pietrasiak N."/>
        </authorList>
    </citation>
    <scope>NUCLEOTIDE SEQUENCE</scope>
    <source>
        <strain evidence="5">CPER-KK1</strain>
    </source>
</reference>
<dbReference type="CDD" id="cd00833">
    <property type="entry name" value="PKS"/>
    <property type="match status" value="1"/>
</dbReference>
<dbReference type="PANTHER" id="PTHR43074:SF1">
    <property type="entry name" value="BETA-KETOACYL SYNTHASE FAMILY PROTEIN-RELATED"/>
    <property type="match status" value="1"/>
</dbReference>
<dbReference type="GO" id="GO:0008897">
    <property type="term" value="F:holo-[acyl-carrier-protein] synthase activity"/>
    <property type="evidence" value="ECO:0007669"/>
    <property type="project" value="InterPro"/>
</dbReference>
<dbReference type="Pfam" id="PF16197">
    <property type="entry name" value="KAsynt_C_assoc"/>
    <property type="match status" value="1"/>
</dbReference>
<dbReference type="EMBL" id="JAHHIF010000032">
    <property type="protein sequence ID" value="MBW4546920.1"/>
    <property type="molecule type" value="Genomic_DNA"/>
</dbReference>
<dbReference type="GO" id="GO:0004315">
    <property type="term" value="F:3-oxoacyl-[acyl-carrier-protein] synthase activity"/>
    <property type="evidence" value="ECO:0007669"/>
    <property type="project" value="InterPro"/>
</dbReference>
<organism evidence="5 6">
    <name type="scientific">Symplocastrum torsivum CPER-KK1</name>
    <dbReference type="NCBI Taxonomy" id="450513"/>
    <lineage>
        <taxon>Bacteria</taxon>
        <taxon>Bacillati</taxon>
        <taxon>Cyanobacteriota</taxon>
        <taxon>Cyanophyceae</taxon>
        <taxon>Oscillatoriophycideae</taxon>
        <taxon>Oscillatoriales</taxon>
        <taxon>Microcoleaceae</taxon>
        <taxon>Symplocastrum</taxon>
    </lineage>
</organism>
<dbReference type="GO" id="GO:0000287">
    <property type="term" value="F:magnesium ion binding"/>
    <property type="evidence" value="ECO:0007669"/>
    <property type="project" value="InterPro"/>
</dbReference>
<dbReference type="InterPro" id="IPR020841">
    <property type="entry name" value="PKS_Beta-ketoAc_synthase_dom"/>
</dbReference>
<dbReference type="SUPFAM" id="SSF55048">
    <property type="entry name" value="Probable ACP-binding domain of malonyl-CoA ACP transacylase"/>
    <property type="match status" value="1"/>
</dbReference>
<evidence type="ECO:0000256" key="3">
    <source>
        <dbReference type="ARBA" id="ARBA00022679"/>
    </source>
</evidence>
<protein>
    <submittedName>
        <fullName evidence="5">Polyketide synthase dehydratase domain-containing protein</fullName>
    </submittedName>
</protein>
<dbReference type="InterPro" id="IPR032821">
    <property type="entry name" value="PKS_assoc"/>
</dbReference>
<dbReference type="Pfam" id="PF00698">
    <property type="entry name" value="Acyl_transf_1"/>
    <property type="match status" value="1"/>
</dbReference>
<evidence type="ECO:0000256" key="1">
    <source>
        <dbReference type="ARBA" id="ARBA00022450"/>
    </source>
</evidence>
<evidence type="ECO:0000313" key="5">
    <source>
        <dbReference type="EMBL" id="MBW4546920.1"/>
    </source>
</evidence>
<dbReference type="SUPFAM" id="SSF53901">
    <property type="entry name" value="Thiolase-like"/>
    <property type="match status" value="1"/>
</dbReference>
<gene>
    <name evidence="5" type="ORF">KME25_21125</name>
</gene>
<dbReference type="InterPro" id="IPR018201">
    <property type="entry name" value="Ketoacyl_synth_AS"/>
</dbReference>
<dbReference type="Proteomes" id="UP000753908">
    <property type="component" value="Unassembled WGS sequence"/>
</dbReference>
<dbReference type="InterPro" id="IPR014031">
    <property type="entry name" value="Ketoacyl_synth_C"/>
</dbReference>
<dbReference type="InterPro" id="IPR001227">
    <property type="entry name" value="Ac_transferase_dom_sf"/>
</dbReference>
<dbReference type="Gene3D" id="3.40.366.10">
    <property type="entry name" value="Malonyl-Coenzyme A Acyl Carrier Protein, domain 2"/>
    <property type="match status" value="1"/>
</dbReference>
<dbReference type="Pfam" id="PF00109">
    <property type="entry name" value="ketoacyl-synt"/>
    <property type="match status" value="1"/>
</dbReference>
<dbReference type="PROSITE" id="PS00606">
    <property type="entry name" value="KS3_1"/>
    <property type="match status" value="1"/>
</dbReference>
<dbReference type="InterPro" id="IPR042104">
    <property type="entry name" value="PKS_dehydratase_sf"/>
</dbReference>
<keyword evidence="3" id="KW-0808">Transferase</keyword>
<dbReference type="Gene3D" id="3.10.129.110">
    <property type="entry name" value="Polyketide synthase dehydratase"/>
    <property type="match status" value="1"/>
</dbReference>
<feature type="domain" description="Ketosynthase family 3 (KS3)" evidence="4">
    <location>
        <begin position="7"/>
        <end position="464"/>
    </location>
</feature>
<dbReference type="InterPro" id="IPR052568">
    <property type="entry name" value="PKS-FAS_Synthase"/>
</dbReference>
<proteinExistence type="predicted"/>
<dbReference type="InterPro" id="IPR016039">
    <property type="entry name" value="Thiolase-like"/>
</dbReference>
<dbReference type="Gene3D" id="3.30.70.250">
    <property type="entry name" value="Malonyl-CoA ACP transacylase, ACP-binding"/>
    <property type="match status" value="1"/>
</dbReference>
<dbReference type="Gene3D" id="3.90.470.20">
    <property type="entry name" value="4'-phosphopantetheinyl transferase domain"/>
    <property type="match status" value="2"/>
</dbReference>
<dbReference type="PROSITE" id="PS52004">
    <property type="entry name" value="KS3_2"/>
    <property type="match status" value="1"/>
</dbReference>
<dbReference type="InterPro" id="IPR014043">
    <property type="entry name" value="Acyl_transferase_dom"/>
</dbReference>
<evidence type="ECO:0000313" key="6">
    <source>
        <dbReference type="Proteomes" id="UP000753908"/>
    </source>
</evidence>
<sequence>MSLENSPTDIAIVGMSALFPGAKDLRAYWQNILNKVDAIREAPDSWAEPYFEPDSTENDRLYTRKGGFVGDLAHFNPIEFGIMPNSVDGGDPDHFLALKLARDALADAGYIERPFNREQTGIILGRGTYINRGFTNLLQHGMIVDQTLDLLRQINPELDQDTLVKIRKELKAALPPFSAEMAPAMVPNVVTGRIANRLGLMGPNYVIDAACASSLVSIELAIKELLSHRCDMMLAGGTQVPTPPQLHMIFCQLKALSRTNIRPFDQSADGTFLSEGIGIVVLKRLNDAVRDGDRIYAVLKGVGSSSDGKALGLLAPRLEGEVLALQRTYQENSIDPDSIELIEAHGTGIPLGDRTEIQSLGRMFGERQGLLPQRALGSVKSMIGHCTIAAGIAGIIKNALALYHKILPPTLCDQVNPALEIEKTSFYINNETRPWIHGNPVTPRRAAVNAFGFGGVNAHAVLEEYTGIDQTQAVKHLNNQWSTELLTFSSDGRQALLDLLNNVQQILQANPTQPLANLAYTLSNCTSGTHRLAIIAKDVPDLQTKLNLVVEKLKDAARTRLQTRSGIYYAESKPKADLGKIAFLFPGEGAQYPNMLADLCLYFPQVRAWFDFLDEIFAGVREHPPSRFIFPPPTGLTEVQRYQVTEELYSLDVATETVFTASIALHELLSDLGVQCDVMVGHSTGENTALIASGIVKLSEQAQLRAKIHHLNRIYRDLEAADSIPKGVLLSVGAIESSLLKQLVDNFQGNLYLALDNCPNQSVLFGSESDIEQAIAQLGEWGGICTRLPFDRAYHTPLFAKVSEALGDYYDTLDVGSGHTCLYSCATTEAFPSEPEAIRTLALKQWSTRVRFQETIENLYNEGVKTFIEVGPGGNLTNFVNDILHKRDHLALSSNTQRRSGLEQIQQLLSQLFVNGTAINFAPLYEHREVSQINLDASVAIEASQQKAQPVLELTMPVMRLQPDFVQTLQNKNKRPTEQPVNPEPVVALEPQAIPAENEQLSSPSIPVQAVINSIPSVPFAPSPPLLAYDTPEQNVETVDSRLSIVSAHFDLMQEFLASQARVSASLYGAPYNDVEGNPLAADDFAIAPLTEEEAWPLLGQIIEQDTELLHAQRYFDMEHDLFLHDHTLGGTHALRDSTLSPLPVIPFTVSMEILAEAAACLFNGEKWVTGIYNVRSYRWLALEQGSLVLDILAKVQPQSAANTWDVHVQLFQVGNTDAVNPQLVFEGYVRLSDELPPSPTPTAFYLDNPEASHWADAELYTVGMFHGPRFQGVKHIRQVGQQGIEADLQVTAIDDFFSQCQRPVFQIDAPLLDAAGHLVAYWVAQSIGVQFHTFPFQVKAFHQYGVPLSPGQMVLCRGWMGFTSDRQIESGFEFLDECDRVIVRLEGFLEIFLNVPDEYHQCRNFTHTAYISKPWMQAETGLVCRRIDPFPNHFLDELGGVIKHVIAHLMLTAQEREFWYGLPEKGPRRSDWLLGRIAAKDALRQWAKQSFNLELSPIDIQILPTHLGKPLVQCSALESVGSLPDISISHSRGYVVAAVASRPNIQLGIDLERLDLTHVDDWLTSVFTEQELKLLPHSNKATMVGLWCAKEAAAKANGTGLEGVPNQWAITHYSRDSHQANVSHNKESFNVKLWYQDNEILAVCQF</sequence>
<dbReference type="Gene3D" id="3.40.47.10">
    <property type="match status" value="1"/>
</dbReference>
<dbReference type="GO" id="GO:0006633">
    <property type="term" value="P:fatty acid biosynthetic process"/>
    <property type="evidence" value="ECO:0007669"/>
    <property type="project" value="InterPro"/>
</dbReference>
<dbReference type="InterPro" id="IPR014030">
    <property type="entry name" value="Ketoacyl_synth_N"/>
</dbReference>
<name>A0A951PMY2_9CYAN</name>
<dbReference type="SUPFAM" id="SSF52151">
    <property type="entry name" value="FabD/lysophospholipase-like"/>
    <property type="match status" value="1"/>
</dbReference>
<comment type="caution">
    <text evidence="5">The sequence shown here is derived from an EMBL/GenBank/DDBJ whole genome shotgun (WGS) entry which is preliminary data.</text>
</comment>
<evidence type="ECO:0000259" key="4">
    <source>
        <dbReference type="PROSITE" id="PS52004"/>
    </source>
</evidence>
<keyword evidence="1" id="KW-0596">Phosphopantetheine</keyword>